<feature type="region of interest" description="Disordered" evidence="1">
    <location>
        <begin position="244"/>
        <end position="492"/>
    </location>
</feature>
<feature type="compositionally biased region" description="Polar residues" evidence="1">
    <location>
        <begin position="148"/>
        <end position="157"/>
    </location>
</feature>
<dbReference type="EMBL" id="NPHW01002461">
    <property type="protein sequence ID" value="OXV11432.1"/>
    <property type="molecule type" value="Genomic_DNA"/>
</dbReference>
<feature type="region of interest" description="Disordered" evidence="1">
    <location>
        <begin position="505"/>
        <end position="528"/>
    </location>
</feature>
<gene>
    <name evidence="2" type="ORF">Egran_00804</name>
</gene>
<feature type="compositionally biased region" description="Basic and acidic residues" evidence="1">
    <location>
        <begin position="1"/>
        <end position="11"/>
    </location>
</feature>
<dbReference type="PANTHER" id="PTHR28122">
    <property type="entry name" value="E3 UBIQUITIN-PROTEIN LIGASE SUBSTRATE RECEPTOR MMS22"/>
    <property type="match status" value="1"/>
</dbReference>
<feature type="region of interest" description="Disordered" evidence="1">
    <location>
        <begin position="1"/>
        <end position="40"/>
    </location>
</feature>
<dbReference type="Pfam" id="PF09462">
    <property type="entry name" value="Mus7"/>
    <property type="match status" value="1"/>
</dbReference>
<dbReference type="GO" id="GO:0000724">
    <property type="term" value="P:double-strand break repair via homologous recombination"/>
    <property type="evidence" value="ECO:0007669"/>
    <property type="project" value="TreeGrafter"/>
</dbReference>
<comment type="caution">
    <text evidence="2">The sequence shown here is derived from an EMBL/GenBank/DDBJ whole genome shotgun (WGS) entry which is preliminary data.</text>
</comment>
<feature type="compositionally biased region" description="Polar residues" evidence="1">
    <location>
        <begin position="454"/>
        <end position="470"/>
    </location>
</feature>
<feature type="region of interest" description="Disordered" evidence="1">
    <location>
        <begin position="676"/>
        <end position="717"/>
    </location>
</feature>
<dbReference type="GO" id="GO:0031297">
    <property type="term" value="P:replication fork processing"/>
    <property type="evidence" value="ECO:0007669"/>
    <property type="project" value="InterPro"/>
</dbReference>
<feature type="compositionally biased region" description="Basic and acidic residues" evidence="1">
    <location>
        <begin position="26"/>
        <end position="40"/>
    </location>
</feature>
<feature type="compositionally biased region" description="Polar residues" evidence="1">
    <location>
        <begin position="402"/>
        <end position="418"/>
    </location>
</feature>
<accession>A0A232M518</accession>
<sequence>MESWRERRFVPDSDEDDDFDNWESNGQDKEHPGRDEERVTIAKCRQTYSENGGKGTELVSDYVEPQGSVLVPDDVLQGSENEAHPLLLSFIPPLSPELPPLPVRQEQAAQNEVDPFDVPSSPDELQLDYEISNWPAPEPLKGDCCENAHNSLWNDEGSSPLSSPPSSPSSIPSMASMRSQRNDVVDHSASLDDPDSGIGDSPEVLEDLLHELSQPKGRQLRQRNPIQMHPYLLEDARYQNLLKTRGVKPLRMPNNNHHPAHEPPPSEDFQLPPSPTAEQQWETPRDQLTREDPIDRGPKRQKLMHPNGGHRLSKNNSSTLQAVIGNTSLHEQSQTSSIFDIPSSPRSGNLSLVKNSRPPRFRFPPGFKPPTLSTPVTDSKSKPVQKDDESIMLEWTAHDGVQESTHSRTPSNHTTDQESVAEEVARNVTASGSKPAQKDDESIILEWTAHGGMQESTRSRTPSNHTTDQESGADEVARDVTDSGSKPAQKDDESIILAWTAHGGLQESTHSRTPSNHTIDQESGAEELEVERLRRKIKGVLPASWLRLDLKKQEERRLKSTSKPRDTHSLLHPEATKGVARRIRKARNNPGTSTRHENRQILTIDDSDSADESNSAETYARRTLAGLVGFNDPFNNLQDDDIPEDNRIDYMFPSPLQNVGEAVTRKPRTKKHTIERRGNTIRRNATKGSHLSKRQTRIPETMSHQRKRSKPTPKPLRLGILDAPDVSQRPRYDQPNFLRVAARQAWSRRDRGRKSPTNKFLRLGTQLDTADANVSLRDWRNGVLQQARTVHLTQKPQREPLSDITRNGNISNDLCHQGEHIEAAMHSRPKPIDVMDTDSENDLNPTALFTRINAKPQRKSALTKPGLPERRGNKWIVPRKFVISSLKRNAVRPADLEACESGARSPALFRKSLGALNRAYHNSGKANSSLTLDRFLSDTILDPSTVRNASKVQTKGAIGSATLPVPESTRVRQRRVKKRPPNRVDVHAFEHQQSPKHLWADPAVSTVSAEEIQATATPIPNGLGVFRSAYTFDFNISPLGVGTFFHESTFIGSGEFARSLDILRRDLDREAGYSCVRLGERNFRWGAWNDAVSSELGVVLGTLSEDTQKVRVDEHVSPVTDTLFDQIESAYRSIIEYVRDRLFFTDPVDRADFVERASYLVTRLSCHIATLLPITHENLKFGLQSTAFTVILANQIRQISSHELVGSHQRDSCFHIVKQTSRQLMSLIFSPSGLMEIRRFLKNSREQDQVEMGIHNDYPAVEAYIILYHVLYDMPAFKGWFEEISASALLSAFPGDLAAIENIQFLEQIWDIIFTALPLGEIDRFGISNVGSRHQRSHGNWGIVRRLVVKVLGQYENYSTTQPASFNNYCRALFHRCFHLINYWGWRECKIILDTLFDFFAKNTLHNLRNEDSFGSPSFLDRLDNNPSLDVQPGDSCFHIFLKIIGSGLRSMSELSDEKKMRKLAWRLLPNHGRVYPRDRPLRQEDLNALRNHHDLLCTLYWAVPDTSRPRIETIRGLVHPDSSHRETCSLSLRSWTRLVRFKLSTNEDISGLEPFSDWHSYFVSELVKQHSLARTEVESQTSGGFQFSRQLIESTISQNQLQIESLLNTALDGLKVAVESARSLDQARVLTSRMPITRLLGLFNSANPRVNNVVSNTLDVVIFYIQKDDYVPALPVALPSNDDSQEYGDWAGIESFYEMEQGGTQPVTAIQHLETYFHPAVSRLISNCFGEDHCPEDSILLKAINCWSSLAQSLVRHRLRHWDSFLSPYGSDSWISLRATIQTKKFTPQFLANCIEKDSTFYVECKAQVLNLWMSSLIERSSMLKFQHRLTETLLNQNSQDPLLTNLPFCKDRRDNRYHITLSEIGQRRLSLISSLLSNMREHLQEIENAGGSGFSNIREEYRELVVTLMATMKMNYQELGSSTESAQGAYVNLVHCVVEFLQQHVQSICPIDRFFIDPTSFPLPATDPTYIVARMKSYGLRLSNGKTAKQLVMFFQSISERAAMDGEQAYFINQLHTCMADAYEDGNTNKPTLRSFLMQCIFPAYIEHAFNHGAGWILARPILHTISRTFADLFLYLDITDASCTKSITNVFKAIFFPTSRALHSLVSQAGIPEEPAVLMTTAAFLDMISSGLPIVEYMCRSNCLERDIVMQLQLFRRFVIFAVNSLLVPSTVEDPYEWNNPFQDFDYNPGASVDEVTDEVPQFLKDARSFAYRELQTWLHTSWSRHDGRYFLRRGQQHKEIVMDAFLAAESVDPVKTFIQAVKVFLDTFQGLDVFLENDIEFEVEVEHVSELLRDPSSIPNNSIAELLL</sequence>
<evidence type="ECO:0000313" key="2">
    <source>
        <dbReference type="EMBL" id="OXV11432.1"/>
    </source>
</evidence>
<feature type="compositionally biased region" description="Basic and acidic residues" evidence="1">
    <location>
        <begin position="180"/>
        <end position="190"/>
    </location>
</feature>
<protein>
    <submittedName>
        <fullName evidence="2">Uncharacterized protein</fullName>
    </submittedName>
</protein>
<dbReference type="GO" id="GO:0035361">
    <property type="term" value="C:Cul8-RING ubiquitin ligase complex"/>
    <property type="evidence" value="ECO:0007669"/>
    <property type="project" value="TreeGrafter"/>
</dbReference>
<feature type="compositionally biased region" description="Acidic residues" evidence="1">
    <location>
        <begin position="12"/>
        <end position="21"/>
    </location>
</feature>
<evidence type="ECO:0000313" key="3">
    <source>
        <dbReference type="Proteomes" id="UP000243515"/>
    </source>
</evidence>
<reference evidence="2 3" key="1">
    <citation type="journal article" date="2015" name="Environ. Microbiol.">
        <title>Metagenome sequence of Elaphomyces granulatus from sporocarp tissue reveals Ascomycota ectomycorrhizal fingerprints of genome expansion and a Proteobacteria-rich microbiome.</title>
        <authorList>
            <person name="Quandt C.A."/>
            <person name="Kohler A."/>
            <person name="Hesse C.N."/>
            <person name="Sharpton T.J."/>
            <person name="Martin F."/>
            <person name="Spatafora J.W."/>
        </authorList>
    </citation>
    <scope>NUCLEOTIDE SEQUENCE [LARGE SCALE GENOMIC DNA]</scope>
    <source>
        <strain evidence="2 3">OSC145934</strain>
    </source>
</reference>
<dbReference type="PANTHER" id="PTHR28122:SF1">
    <property type="entry name" value="E3 UBIQUITIN-PROTEIN LIGASE SUBSTRATE RECEPTOR MMS22"/>
    <property type="match status" value="1"/>
</dbReference>
<dbReference type="GO" id="GO:0005634">
    <property type="term" value="C:nucleus"/>
    <property type="evidence" value="ECO:0007669"/>
    <property type="project" value="InterPro"/>
</dbReference>
<evidence type="ECO:0000256" key="1">
    <source>
        <dbReference type="SAM" id="MobiDB-lite"/>
    </source>
</evidence>
<dbReference type="InterPro" id="IPR019021">
    <property type="entry name" value="Mms22"/>
</dbReference>
<feature type="region of interest" description="Disordered" evidence="1">
    <location>
        <begin position="94"/>
        <end position="225"/>
    </location>
</feature>
<proteinExistence type="predicted"/>
<dbReference type="OrthoDB" id="2386201at2759"/>
<feature type="compositionally biased region" description="Basic and acidic residues" evidence="1">
    <location>
        <begin position="379"/>
        <end position="389"/>
    </location>
</feature>
<feature type="compositionally biased region" description="Polar residues" evidence="1">
    <location>
        <begin position="506"/>
        <end position="518"/>
    </location>
</feature>
<keyword evidence="3" id="KW-1185">Reference proteome</keyword>
<organism evidence="2 3">
    <name type="scientific">Elaphomyces granulatus</name>
    <dbReference type="NCBI Taxonomy" id="519963"/>
    <lineage>
        <taxon>Eukaryota</taxon>
        <taxon>Fungi</taxon>
        <taxon>Dikarya</taxon>
        <taxon>Ascomycota</taxon>
        <taxon>Pezizomycotina</taxon>
        <taxon>Eurotiomycetes</taxon>
        <taxon>Eurotiomycetidae</taxon>
        <taxon>Eurotiales</taxon>
        <taxon>Elaphomycetaceae</taxon>
        <taxon>Elaphomyces</taxon>
    </lineage>
</organism>
<feature type="compositionally biased region" description="Basic and acidic residues" evidence="1">
    <location>
        <begin position="283"/>
        <end position="298"/>
    </location>
</feature>
<feature type="compositionally biased region" description="Polar residues" evidence="1">
    <location>
        <begin position="314"/>
        <end position="354"/>
    </location>
</feature>
<dbReference type="Proteomes" id="UP000243515">
    <property type="component" value="Unassembled WGS sequence"/>
</dbReference>
<name>A0A232M518_9EURO</name>